<evidence type="ECO:0000256" key="1">
    <source>
        <dbReference type="SAM" id="Phobius"/>
    </source>
</evidence>
<feature type="transmembrane region" description="Helical" evidence="1">
    <location>
        <begin position="27"/>
        <end position="51"/>
    </location>
</feature>
<keyword evidence="1" id="KW-0812">Transmembrane</keyword>
<accession>A0ABN9W3A1</accession>
<protein>
    <recommendedName>
        <fullName evidence="4">Transmembrane protein 138</fullName>
    </recommendedName>
</protein>
<gene>
    <name evidence="2" type="ORF">PCOR1329_LOCUS63650</name>
</gene>
<keyword evidence="1" id="KW-0472">Membrane</keyword>
<feature type="transmembrane region" description="Helical" evidence="1">
    <location>
        <begin position="72"/>
        <end position="95"/>
    </location>
</feature>
<evidence type="ECO:0000313" key="2">
    <source>
        <dbReference type="EMBL" id="CAK0880545.1"/>
    </source>
</evidence>
<sequence>MLWVSSGWRFSWLFWWEVRLAMTTTEMMIVVVIAVAACDATLFLQGVRFVHGPRRATRGRQGRCARRLGLDLRVLTCLSVYLGMLTFLLIVRLLWAESFLIMMLVLRRGPMTGLVVPILLSYLLAVLSSLMVRGLLFLCLLDGVVVQYLRLVLGSIFTVLYFALLFVLAALLNEMLYPGHFIDLAASIRTF</sequence>
<organism evidence="2 3">
    <name type="scientific">Prorocentrum cordatum</name>
    <dbReference type="NCBI Taxonomy" id="2364126"/>
    <lineage>
        <taxon>Eukaryota</taxon>
        <taxon>Sar</taxon>
        <taxon>Alveolata</taxon>
        <taxon>Dinophyceae</taxon>
        <taxon>Prorocentrales</taxon>
        <taxon>Prorocentraceae</taxon>
        <taxon>Prorocentrum</taxon>
    </lineage>
</organism>
<dbReference type="Proteomes" id="UP001189429">
    <property type="component" value="Unassembled WGS sequence"/>
</dbReference>
<proteinExistence type="predicted"/>
<keyword evidence="1" id="KW-1133">Transmembrane helix</keyword>
<comment type="caution">
    <text evidence="2">The sequence shown here is derived from an EMBL/GenBank/DDBJ whole genome shotgun (WGS) entry which is preliminary data.</text>
</comment>
<evidence type="ECO:0008006" key="4">
    <source>
        <dbReference type="Google" id="ProtNLM"/>
    </source>
</evidence>
<dbReference type="EMBL" id="CAUYUJ010018086">
    <property type="protein sequence ID" value="CAK0880545.1"/>
    <property type="molecule type" value="Genomic_DNA"/>
</dbReference>
<evidence type="ECO:0000313" key="3">
    <source>
        <dbReference type="Proteomes" id="UP001189429"/>
    </source>
</evidence>
<feature type="transmembrane region" description="Helical" evidence="1">
    <location>
        <begin position="115"/>
        <end position="141"/>
    </location>
</feature>
<feature type="transmembrane region" description="Helical" evidence="1">
    <location>
        <begin position="148"/>
        <end position="172"/>
    </location>
</feature>
<name>A0ABN9W3A1_9DINO</name>
<reference evidence="2" key="1">
    <citation type="submission" date="2023-10" db="EMBL/GenBank/DDBJ databases">
        <authorList>
            <person name="Chen Y."/>
            <person name="Shah S."/>
            <person name="Dougan E. K."/>
            <person name="Thang M."/>
            <person name="Chan C."/>
        </authorList>
    </citation>
    <scope>NUCLEOTIDE SEQUENCE [LARGE SCALE GENOMIC DNA]</scope>
</reference>
<keyword evidence="3" id="KW-1185">Reference proteome</keyword>